<sequence>MQNISEFEFPPHLNSNQINAVKLVDQSLLILAGVGTGKTETLMTKFAYLAQKCGDYSKILAVTFTNKAANEMKDRVQKILGKNFPSQPWIGTFHSLSLRFLKLNCNFKVMGLKKDFRIADEKEARKYVGKTLKKLKESDDQSILYRLQNVINIGYCKGGLKEALQILIERVQLFGFIDGVILDSQCQMVLLKIYPIYQQLMRADNLIDYGDLLLSVRQLSLIKSKIEILRNLFDYVLVDEAQDLNQIQYLWIQKLLQDNKNVTYVGDDDQIIYGFNGSDGKLNYRSTKTIINLANNLISHNKNRHQKNLWTDNQVGDNYTIQRYKNEDGQASDICRQIKKLIDQKAVQGSQIAILTRTNIHGDIFEKELTKHKIPFVFPKKTQEMLKLNEIKLAYNFLSVLFDPEDSYSFEQVLLCLPGMGPATCLKLATEAEELDISVKELIKIILKQRETKIFGSMDLEEEEYRSLLRSMQILDLNGQNDSSSIMQSTIMRRVPSQQSIIPESDQLQQMVANTVLNRKQIASVQLLLEALQMSEGIAVQQVHFLTQYLNKLNFLKICWKKAKFPKDEKVIKSNVMCLIDKMSQFDSFKEFSELYQIQDESISDYDQLKIDDRNRVRLITIHKSKGLEFEHVFLPYWSQGNIPFNIRKNEDPQEFIEEERRIAFVGLTRAKFQVHFSYCCYEYNARYNKSYQKQPSQFLEEMQDIAQNQLLGRDLAINNRRI</sequence>
<keyword evidence="7" id="KW-0413">Isomerase</keyword>
<dbReference type="OMA" id="HCANILI"/>
<dbReference type="InterPro" id="IPR013986">
    <property type="entry name" value="DExx_box_DNA_helicase_dom_sf"/>
</dbReference>
<dbReference type="AlphaFoldDB" id="A0A078AZ29"/>
<dbReference type="Pfam" id="PF13361">
    <property type="entry name" value="UvrD_C"/>
    <property type="match status" value="1"/>
</dbReference>
<keyword evidence="3 11" id="KW-0378">Hydrolase</keyword>
<proteinExistence type="inferred from homology"/>
<feature type="domain" description="UvrD-like helicase C-terminal" evidence="13">
    <location>
        <begin position="288"/>
        <end position="627"/>
    </location>
</feature>
<feature type="binding site" evidence="11">
    <location>
        <begin position="32"/>
        <end position="39"/>
    </location>
    <ligand>
        <name>ATP</name>
        <dbReference type="ChEBI" id="CHEBI:30616"/>
    </ligand>
</feature>
<dbReference type="EC" id="5.6.2.4" evidence="9"/>
<comment type="similarity">
    <text evidence="1">Belongs to the helicase family. UvrD subfamily.</text>
</comment>
<dbReference type="Proteomes" id="UP000039865">
    <property type="component" value="Unassembled WGS sequence"/>
</dbReference>
<evidence type="ECO:0000313" key="15">
    <source>
        <dbReference type="Proteomes" id="UP000039865"/>
    </source>
</evidence>
<dbReference type="PROSITE" id="PS51217">
    <property type="entry name" value="UVRD_HELICASE_CTER"/>
    <property type="match status" value="1"/>
</dbReference>
<dbReference type="GO" id="GO:0043138">
    <property type="term" value="F:3'-5' DNA helicase activity"/>
    <property type="evidence" value="ECO:0007669"/>
    <property type="project" value="UniProtKB-EC"/>
</dbReference>
<feature type="domain" description="UvrD-like helicase ATP-binding" evidence="12">
    <location>
        <begin position="11"/>
        <end position="307"/>
    </location>
</feature>
<dbReference type="GO" id="GO:0016787">
    <property type="term" value="F:hydrolase activity"/>
    <property type="evidence" value="ECO:0007669"/>
    <property type="project" value="UniProtKB-UniRule"/>
</dbReference>
<evidence type="ECO:0000256" key="5">
    <source>
        <dbReference type="ARBA" id="ARBA00022840"/>
    </source>
</evidence>
<dbReference type="PANTHER" id="PTHR11070">
    <property type="entry name" value="UVRD / RECB / PCRA DNA HELICASE FAMILY MEMBER"/>
    <property type="match status" value="1"/>
</dbReference>
<dbReference type="Gene3D" id="1.10.10.160">
    <property type="match status" value="1"/>
</dbReference>
<evidence type="ECO:0000256" key="6">
    <source>
        <dbReference type="ARBA" id="ARBA00023125"/>
    </source>
</evidence>
<dbReference type="Gene3D" id="3.40.50.300">
    <property type="entry name" value="P-loop containing nucleotide triphosphate hydrolases"/>
    <property type="match status" value="3"/>
</dbReference>
<comment type="catalytic activity">
    <reaction evidence="8">
        <text>Couples ATP hydrolysis with the unwinding of duplex DNA by translocating in the 3'-5' direction.</text>
        <dbReference type="EC" id="5.6.2.4"/>
    </reaction>
</comment>
<dbReference type="InterPro" id="IPR027417">
    <property type="entry name" value="P-loop_NTPase"/>
</dbReference>
<protein>
    <recommendedName>
        <fullName evidence="9">DNA 3'-5' helicase</fullName>
        <ecNumber evidence="9">5.6.2.4</ecNumber>
    </recommendedName>
</protein>
<dbReference type="EMBL" id="CCKQ01014668">
    <property type="protein sequence ID" value="CDW86462.1"/>
    <property type="molecule type" value="Genomic_DNA"/>
</dbReference>
<dbReference type="InterPro" id="IPR000212">
    <property type="entry name" value="DNA_helicase_UvrD/REP"/>
</dbReference>
<evidence type="ECO:0000256" key="2">
    <source>
        <dbReference type="ARBA" id="ARBA00022741"/>
    </source>
</evidence>
<gene>
    <name evidence="14" type="primary">Contig9554.g10214</name>
    <name evidence="14" type="ORF">STYLEM_15557</name>
</gene>
<keyword evidence="4 11" id="KW-0347">Helicase</keyword>
<dbReference type="Gene3D" id="1.10.486.10">
    <property type="entry name" value="PCRA, domain 4"/>
    <property type="match status" value="2"/>
</dbReference>
<dbReference type="PANTHER" id="PTHR11070:SF2">
    <property type="entry name" value="ATP-DEPENDENT DNA HELICASE SRS2"/>
    <property type="match status" value="1"/>
</dbReference>
<evidence type="ECO:0000256" key="1">
    <source>
        <dbReference type="ARBA" id="ARBA00009922"/>
    </source>
</evidence>
<dbReference type="InParanoid" id="A0A078AZ29"/>
<evidence type="ECO:0000256" key="7">
    <source>
        <dbReference type="ARBA" id="ARBA00023235"/>
    </source>
</evidence>
<dbReference type="CDD" id="cd17932">
    <property type="entry name" value="DEXQc_UvrD"/>
    <property type="match status" value="1"/>
</dbReference>
<keyword evidence="6" id="KW-0238">DNA-binding</keyword>
<evidence type="ECO:0000313" key="14">
    <source>
        <dbReference type="EMBL" id="CDW86462.1"/>
    </source>
</evidence>
<accession>A0A078AZ29</accession>
<dbReference type="InterPro" id="IPR014016">
    <property type="entry name" value="UvrD-like_ATP-bd"/>
</dbReference>
<dbReference type="InterPro" id="IPR014017">
    <property type="entry name" value="DNA_helicase_UvrD-like_C"/>
</dbReference>
<evidence type="ECO:0000256" key="9">
    <source>
        <dbReference type="ARBA" id="ARBA00034808"/>
    </source>
</evidence>
<keyword evidence="5 11" id="KW-0067">ATP-binding</keyword>
<evidence type="ECO:0000256" key="11">
    <source>
        <dbReference type="PROSITE-ProRule" id="PRU00560"/>
    </source>
</evidence>
<evidence type="ECO:0000259" key="13">
    <source>
        <dbReference type="PROSITE" id="PS51217"/>
    </source>
</evidence>
<name>A0A078AZ29_STYLE</name>
<evidence type="ECO:0000256" key="10">
    <source>
        <dbReference type="ARBA" id="ARBA00048988"/>
    </source>
</evidence>
<keyword evidence="15" id="KW-1185">Reference proteome</keyword>
<evidence type="ECO:0000259" key="12">
    <source>
        <dbReference type="PROSITE" id="PS51198"/>
    </source>
</evidence>
<evidence type="ECO:0000256" key="4">
    <source>
        <dbReference type="ARBA" id="ARBA00022806"/>
    </source>
</evidence>
<evidence type="ECO:0000256" key="8">
    <source>
        <dbReference type="ARBA" id="ARBA00034617"/>
    </source>
</evidence>
<organism evidence="14 15">
    <name type="scientific">Stylonychia lemnae</name>
    <name type="common">Ciliate</name>
    <dbReference type="NCBI Taxonomy" id="5949"/>
    <lineage>
        <taxon>Eukaryota</taxon>
        <taxon>Sar</taxon>
        <taxon>Alveolata</taxon>
        <taxon>Ciliophora</taxon>
        <taxon>Intramacronucleata</taxon>
        <taxon>Spirotrichea</taxon>
        <taxon>Stichotrichia</taxon>
        <taxon>Sporadotrichida</taxon>
        <taxon>Oxytrichidae</taxon>
        <taxon>Stylonychinae</taxon>
        <taxon>Stylonychia</taxon>
    </lineage>
</organism>
<keyword evidence="2 11" id="KW-0547">Nucleotide-binding</keyword>
<reference evidence="14 15" key="1">
    <citation type="submission" date="2014-06" db="EMBL/GenBank/DDBJ databases">
        <authorList>
            <person name="Swart Estienne"/>
        </authorList>
    </citation>
    <scope>NUCLEOTIDE SEQUENCE [LARGE SCALE GENOMIC DNA]</scope>
    <source>
        <strain evidence="14 15">130c</strain>
    </source>
</reference>
<dbReference type="GO" id="GO:0005524">
    <property type="term" value="F:ATP binding"/>
    <property type="evidence" value="ECO:0007669"/>
    <property type="project" value="UniProtKB-UniRule"/>
</dbReference>
<dbReference type="OrthoDB" id="313343at2759"/>
<dbReference type="GO" id="GO:0003677">
    <property type="term" value="F:DNA binding"/>
    <property type="evidence" value="ECO:0007669"/>
    <property type="project" value="UniProtKB-KW"/>
</dbReference>
<dbReference type="SUPFAM" id="SSF52540">
    <property type="entry name" value="P-loop containing nucleoside triphosphate hydrolases"/>
    <property type="match status" value="1"/>
</dbReference>
<evidence type="ECO:0000256" key="3">
    <source>
        <dbReference type="ARBA" id="ARBA00022801"/>
    </source>
</evidence>
<dbReference type="PROSITE" id="PS51198">
    <property type="entry name" value="UVRD_HELICASE_ATP_BIND"/>
    <property type="match status" value="1"/>
</dbReference>
<comment type="catalytic activity">
    <reaction evidence="10">
        <text>ATP + H2O = ADP + phosphate + H(+)</text>
        <dbReference type="Rhea" id="RHEA:13065"/>
        <dbReference type="ChEBI" id="CHEBI:15377"/>
        <dbReference type="ChEBI" id="CHEBI:15378"/>
        <dbReference type="ChEBI" id="CHEBI:30616"/>
        <dbReference type="ChEBI" id="CHEBI:43474"/>
        <dbReference type="ChEBI" id="CHEBI:456216"/>
        <dbReference type="EC" id="5.6.2.4"/>
    </reaction>
</comment>
<dbReference type="GO" id="GO:0000725">
    <property type="term" value="P:recombinational repair"/>
    <property type="evidence" value="ECO:0007669"/>
    <property type="project" value="TreeGrafter"/>
</dbReference>
<dbReference type="Pfam" id="PF00580">
    <property type="entry name" value="UvrD-helicase"/>
    <property type="match status" value="1"/>
</dbReference>